<dbReference type="VEuPathDB" id="FungiDB:RO3G_07060"/>
<evidence type="ECO:0000313" key="1">
    <source>
        <dbReference type="EMBL" id="EIE82355.1"/>
    </source>
</evidence>
<dbReference type="GeneID" id="93614031"/>
<gene>
    <name evidence="1" type="ORF">RO3G_07060</name>
</gene>
<reference evidence="1 2" key="1">
    <citation type="journal article" date="2009" name="PLoS Genet.">
        <title>Genomic analysis of the basal lineage fungus Rhizopus oryzae reveals a whole-genome duplication.</title>
        <authorList>
            <person name="Ma L.-J."/>
            <person name="Ibrahim A.S."/>
            <person name="Skory C."/>
            <person name="Grabherr M.G."/>
            <person name="Burger G."/>
            <person name="Butler M."/>
            <person name="Elias M."/>
            <person name="Idnurm A."/>
            <person name="Lang B.F."/>
            <person name="Sone T."/>
            <person name="Abe A."/>
            <person name="Calvo S.E."/>
            <person name="Corrochano L.M."/>
            <person name="Engels R."/>
            <person name="Fu J."/>
            <person name="Hansberg W."/>
            <person name="Kim J.-M."/>
            <person name="Kodira C.D."/>
            <person name="Koehrsen M.J."/>
            <person name="Liu B."/>
            <person name="Miranda-Saavedra D."/>
            <person name="O'Leary S."/>
            <person name="Ortiz-Castellanos L."/>
            <person name="Poulter R."/>
            <person name="Rodriguez-Romero J."/>
            <person name="Ruiz-Herrera J."/>
            <person name="Shen Y.-Q."/>
            <person name="Zeng Q."/>
            <person name="Galagan J."/>
            <person name="Birren B.W."/>
            <person name="Cuomo C.A."/>
            <person name="Wickes B.L."/>
        </authorList>
    </citation>
    <scope>NUCLEOTIDE SEQUENCE [LARGE SCALE GENOMIC DNA]</scope>
    <source>
        <strain evidence="2">RA 99-880 / ATCC MYA-4621 / FGSC 9543 / NRRL 43880</strain>
    </source>
</reference>
<dbReference type="InParanoid" id="I1C1M5"/>
<accession>I1C1M5</accession>
<evidence type="ECO:0000313" key="2">
    <source>
        <dbReference type="Proteomes" id="UP000009138"/>
    </source>
</evidence>
<dbReference type="EMBL" id="CH476736">
    <property type="protein sequence ID" value="EIE82355.1"/>
    <property type="molecule type" value="Genomic_DNA"/>
</dbReference>
<organism evidence="1 2">
    <name type="scientific">Rhizopus delemar (strain RA 99-880 / ATCC MYA-4621 / FGSC 9543 / NRRL 43880)</name>
    <name type="common">Mucormycosis agent</name>
    <name type="synonym">Rhizopus arrhizus var. delemar</name>
    <dbReference type="NCBI Taxonomy" id="246409"/>
    <lineage>
        <taxon>Eukaryota</taxon>
        <taxon>Fungi</taxon>
        <taxon>Fungi incertae sedis</taxon>
        <taxon>Mucoromycota</taxon>
        <taxon>Mucoromycotina</taxon>
        <taxon>Mucoromycetes</taxon>
        <taxon>Mucorales</taxon>
        <taxon>Mucorineae</taxon>
        <taxon>Rhizopodaceae</taxon>
        <taxon>Rhizopus</taxon>
    </lineage>
</organism>
<proteinExistence type="predicted"/>
<dbReference type="Proteomes" id="UP000009138">
    <property type="component" value="Unassembled WGS sequence"/>
</dbReference>
<sequence length="69" mass="8260">MSDPDMNLLHRRIWKDVVVPTMYRMLNAISKMLNWCLTARTNNPCSERFFILKFVSHHFSFHTSSNMLK</sequence>
<protein>
    <submittedName>
        <fullName evidence="1">Uncharacterized protein</fullName>
    </submittedName>
</protein>
<dbReference type="AlphaFoldDB" id="I1C1M5"/>
<keyword evidence="2" id="KW-1185">Reference proteome</keyword>
<name>I1C1M5_RHIO9</name>
<dbReference type="RefSeq" id="XP_067517751.1">
    <property type="nucleotide sequence ID" value="XM_067661650.1"/>
</dbReference>